<comment type="cofactor">
    <cofactor evidence="1">
        <name>heme b</name>
        <dbReference type="ChEBI" id="CHEBI:60344"/>
    </cofactor>
</comment>
<keyword evidence="3" id="KW-0813">Transport</keyword>
<evidence type="ECO:0000256" key="3">
    <source>
        <dbReference type="ARBA" id="ARBA00022448"/>
    </source>
</evidence>
<comment type="caution">
    <text evidence="15">The sequence shown here is derived from an EMBL/GenBank/DDBJ whole genome shotgun (WGS) entry which is preliminary data.</text>
</comment>
<keyword evidence="9 13" id="KW-1133">Transmembrane helix</keyword>
<evidence type="ECO:0000256" key="10">
    <source>
        <dbReference type="ARBA" id="ARBA00023004"/>
    </source>
</evidence>
<dbReference type="EMBL" id="WNDQ01000059">
    <property type="protein sequence ID" value="KAF1019289.1"/>
    <property type="molecule type" value="Genomic_DNA"/>
</dbReference>
<gene>
    <name evidence="15" type="primary">yceJ_3</name>
    <name evidence="15" type="ORF">GAK30_03190</name>
</gene>
<keyword evidence="4" id="KW-1003">Cell membrane</keyword>
<dbReference type="GO" id="GO:0046872">
    <property type="term" value="F:metal ion binding"/>
    <property type="evidence" value="ECO:0007669"/>
    <property type="project" value="UniProtKB-KW"/>
</dbReference>
<protein>
    <submittedName>
        <fullName evidence="15">Cytochrome b561</fullName>
    </submittedName>
</protein>
<dbReference type="Gene3D" id="1.20.950.20">
    <property type="entry name" value="Transmembrane di-heme cytochromes, Chain C"/>
    <property type="match status" value="1"/>
</dbReference>
<keyword evidence="7" id="KW-0479">Metal-binding</keyword>
<evidence type="ECO:0000256" key="4">
    <source>
        <dbReference type="ARBA" id="ARBA00022475"/>
    </source>
</evidence>
<evidence type="ECO:0000256" key="9">
    <source>
        <dbReference type="ARBA" id="ARBA00022989"/>
    </source>
</evidence>
<evidence type="ECO:0000313" key="15">
    <source>
        <dbReference type="EMBL" id="KAF1019289.1"/>
    </source>
</evidence>
<proteinExistence type="inferred from homology"/>
<evidence type="ECO:0000256" key="8">
    <source>
        <dbReference type="ARBA" id="ARBA00022982"/>
    </source>
</evidence>
<name>A0A7V8FLK4_9BURK</name>
<evidence type="ECO:0000256" key="12">
    <source>
        <dbReference type="ARBA" id="ARBA00037975"/>
    </source>
</evidence>
<keyword evidence="6 13" id="KW-0812">Transmembrane</keyword>
<evidence type="ECO:0000256" key="6">
    <source>
        <dbReference type="ARBA" id="ARBA00022692"/>
    </source>
</evidence>
<evidence type="ECO:0000313" key="16">
    <source>
        <dbReference type="Proteomes" id="UP000461670"/>
    </source>
</evidence>
<keyword evidence="11 13" id="KW-0472">Membrane</keyword>
<evidence type="ECO:0000256" key="5">
    <source>
        <dbReference type="ARBA" id="ARBA00022617"/>
    </source>
</evidence>
<evidence type="ECO:0000256" key="7">
    <source>
        <dbReference type="ARBA" id="ARBA00022723"/>
    </source>
</evidence>
<dbReference type="InterPro" id="IPR016174">
    <property type="entry name" value="Di-haem_cyt_TM"/>
</dbReference>
<feature type="transmembrane region" description="Helical" evidence="13">
    <location>
        <begin position="28"/>
        <end position="46"/>
    </location>
</feature>
<feature type="transmembrane region" description="Helical" evidence="13">
    <location>
        <begin position="95"/>
        <end position="120"/>
    </location>
</feature>
<keyword evidence="10" id="KW-0408">Iron</keyword>
<dbReference type="SUPFAM" id="SSF81342">
    <property type="entry name" value="Transmembrane di-heme cytochromes"/>
    <property type="match status" value="1"/>
</dbReference>
<evidence type="ECO:0000256" key="2">
    <source>
        <dbReference type="ARBA" id="ARBA00004651"/>
    </source>
</evidence>
<keyword evidence="5" id="KW-0349">Heme</keyword>
<dbReference type="InterPro" id="IPR011577">
    <property type="entry name" value="Cyt_b561_bac/Ni-Hgenase"/>
</dbReference>
<comment type="subcellular location">
    <subcellularLocation>
        <location evidence="2">Cell membrane</location>
        <topology evidence="2">Multi-pass membrane protein</topology>
    </subcellularLocation>
</comment>
<accession>A0A7V8FLK4</accession>
<keyword evidence="8" id="KW-0249">Electron transport</keyword>
<evidence type="ECO:0000259" key="14">
    <source>
        <dbReference type="Pfam" id="PF01292"/>
    </source>
</evidence>
<dbReference type="Proteomes" id="UP000461670">
    <property type="component" value="Unassembled WGS sequence"/>
</dbReference>
<sequence>MPITSSSPPAARGLWRDTTGRFGRISRWLHWTMALLFLWQFTGMALKEMLGRTPVSAFFVGTHRDVGVLLFTLLLVRAAWGLYNLGRRPPHQPGVIGALAVAGHLALYGLMFIVPSLALLRQYGSGRAFAPFGVPLMGASEPVAWMVAPANAAHGLLAWLLLALIVGHVAMVLVHRFVWRDAVARRMVGRVRD</sequence>
<evidence type="ECO:0000256" key="11">
    <source>
        <dbReference type="ARBA" id="ARBA00023136"/>
    </source>
</evidence>
<dbReference type="Pfam" id="PF01292">
    <property type="entry name" value="Ni_hydr_CYTB"/>
    <property type="match status" value="1"/>
</dbReference>
<comment type="similarity">
    <text evidence="12">Belongs to the cytochrome b561 family.</text>
</comment>
<reference evidence="16" key="1">
    <citation type="journal article" date="2020" name="MBio">
        <title>Horizontal gene transfer to a defensive symbiont with a reduced genome amongst a multipartite beetle microbiome.</title>
        <authorList>
            <person name="Waterworth S.C."/>
            <person name="Florez L.V."/>
            <person name="Rees E.R."/>
            <person name="Hertweck C."/>
            <person name="Kaltenpoth M."/>
            <person name="Kwan J.C."/>
        </authorList>
    </citation>
    <scope>NUCLEOTIDE SEQUENCE [LARGE SCALE GENOMIC DNA]</scope>
</reference>
<feature type="transmembrane region" description="Helical" evidence="13">
    <location>
        <begin position="156"/>
        <end position="178"/>
    </location>
</feature>
<dbReference type="AlphaFoldDB" id="A0A7V8FLK4"/>
<evidence type="ECO:0000256" key="13">
    <source>
        <dbReference type="SAM" id="Phobius"/>
    </source>
</evidence>
<evidence type="ECO:0000256" key="1">
    <source>
        <dbReference type="ARBA" id="ARBA00001970"/>
    </source>
</evidence>
<dbReference type="PANTHER" id="PTHR30529:SF1">
    <property type="entry name" value="CYTOCHROME B561 HOMOLOG 2"/>
    <property type="match status" value="1"/>
</dbReference>
<dbReference type="GO" id="GO:0020037">
    <property type="term" value="F:heme binding"/>
    <property type="evidence" value="ECO:0007669"/>
    <property type="project" value="TreeGrafter"/>
</dbReference>
<feature type="transmembrane region" description="Helical" evidence="13">
    <location>
        <begin position="132"/>
        <end position="150"/>
    </location>
</feature>
<dbReference type="GO" id="GO:0005886">
    <property type="term" value="C:plasma membrane"/>
    <property type="evidence" value="ECO:0007669"/>
    <property type="project" value="UniProtKB-SubCell"/>
</dbReference>
<dbReference type="GO" id="GO:0022904">
    <property type="term" value="P:respiratory electron transport chain"/>
    <property type="evidence" value="ECO:0007669"/>
    <property type="project" value="InterPro"/>
</dbReference>
<feature type="domain" description="Cytochrome b561 bacterial/Ni-hydrogenase" evidence="14">
    <location>
        <begin position="21"/>
        <end position="189"/>
    </location>
</feature>
<dbReference type="InterPro" id="IPR052168">
    <property type="entry name" value="Cytochrome_b561_oxidase"/>
</dbReference>
<organism evidence="15 16">
    <name type="scientific">Paracidovorax wautersii</name>
    <dbReference type="NCBI Taxonomy" id="1177982"/>
    <lineage>
        <taxon>Bacteria</taxon>
        <taxon>Pseudomonadati</taxon>
        <taxon>Pseudomonadota</taxon>
        <taxon>Betaproteobacteria</taxon>
        <taxon>Burkholderiales</taxon>
        <taxon>Comamonadaceae</taxon>
        <taxon>Paracidovorax</taxon>
    </lineage>
</organism>
<dbReference type="PANTHER" id="PTHR30529">
    <property type="entry name" value="CYTOCHROME B561"/>
    <property type="match status" value="1"/>
</dbReference>
<dbReference type="GO" id="GO:0009055">
    <property type="term" value="F:electron transfer activity"/>
    <property type="evidence" value="ECO:0007669"/>
    <property type="project" value="InterPro"/>
</dbReference>
<feature type="transmembrane region" description="Helical" evidence="13">
    <location>
        <begin position="66"/>
        <end position="83"/>
    </location>
</feature>